<evidence type="ECO:0000259" key="3">
    <source>
        <dbReference type="Pfam" id="PF24883"/>
    </source>
</evidence>
<evidence type="ECO:0000313" key="5">
    <source>
        <dbReference type="Proteomes" id="UP000053477"/>
    </source>
</evidence>
<evidence type="ECO:0000256" key="2">
    <source>
        <dbReference type="SAM" id="MobiDB-lite"/>
    </source>
</evidence>
<reference evidence="4 5" key="1">
    <citation type="submission" date="2015-04" db="EMBL/GenBank/DDBJ databases">
        <title>Complete genome sequence of Schizopora paradoxa KUC8140, a cosmopolitan wood degrader in East Asia.</title>
        <authorList>
            <consortium name="DOE Joint Genome Institute"/>
            <person name="Min B."/>
            <person name="Park H."/>
            <person name="Jang Y."/>
            <person name="Kim J.-J."/>
            <person name="Kim K.H."/>
            <person name="Pangilinan J."/>
            <person name="Lipzen A."/>
            <person name="Riley R."/>
            <person name="Grigoriev I.V."/>
            <person name="Spatafora J.W."/>
            <person name="Choi I.-G."/>
        </authorList>
    </citation>
    <scope>NUCLEOTIDE SEQUENCE [LARGE SCALE GENOMIC DNA]</scope>
    <source>
        <strain evidence="4 5">KUC8140</strain>
    </source>
</reference>
<dbReference type="EMBL" id="KQ085992">
    <property type="protein sequence ID" value="KLO11767.1"/>
    <property type="molecule type" value="Genomic_DNA"/>
</dbReference>
<keyword evidence="1" id="KW-0677">Repeat</keyword>
<evidence type="ECO:0000256" key="1">
    <source>
        <dbReference type="ARBA" id="ARBA00022737"/>
    </source>
</evidence>
<evidence type="ECO:0000313" key="4">
    <source>
        <dbReference type="EMBL" id="KLO11767.1"/>
    </source>
</evidence>
<dbReference type="Gene3D" id="3.40.50.300">
    <property type="entry name" value="P-loop containing nucleotide triphosphate hydrolases"/>
    <property type="match status" value="1"/>
</dbReference>
<dbReference type="Pfam" id="PF24883">
    <property type="entry name" value="NPHP3_N"/>
    <property type="match status" value="1"/>
</dbReference>
<keyword evidence="5" id="KW-1185">Reference proteome</keyword>
<feature type="domain" description="Nephrocystin 3-like N-terminal" evidence="3">
    <location>
        <begin position="8"/>
        <end position="146"/>
    </location>
</feature>
<gene>
    <name evidence="4" type="ORF">SCHPADRAFT_941758</name>
</gene>
<dbReference type="AlphaFoldDB" id="A0A0H2RJE8"/>
<organism evidence="4 5">
    <name type="scientific">Schizopora paradoxa</name>
    <dbReference type="NCBI Taxonomy" id="27342"/>
    <lineage>
        <taxon>Eukaryota</taxon>
        <taxon>Fungi</taxon>
        <taxon>Dikarya</taxon>
        <taxon>Basidiomycota</taxon>
        <taxon>Agaricomycotina</taxon>
        <taxon>Agaricomycetes</taxon>
        <taxon>Hymenochaetales</taxon>
        <taxon>Schizoporaceae</taxon>
        <taxon>Schizopora</taxon>
    </lineage>
</organism>
<dbReference type="STRING" id="27342.A0A0H2RJE8"/>
<dbReference type="PANTHER" id="PTHR10039">
    <property type="entry name" value="AMELOGENIN"/>
    <property type="match status" value="1"/>
</dbReference>
<dbReference type="OrthoDB" id="5967843at2759"/>
<dbReference type="SUPFAM" id="SSF52540">
    <property type="entry name" value="P-loop containing nucleoside triphosphate hydrolases"/>
    <property type="match status" value="1"/>
</dbReference>
<dbReference type="Proteomes" id="UP000053477">
    <property type="component" value="Unassembled WGS sequence"/>
</dbReference>
<dbReference type="InParanoid" id="A0A0H2RJE8"/>
<dbReference type="InterPro" id="IPR056884">
    <property type="entry name" value="NPHP3-like_N"/>
</dbReference>
<proteinExistence type="predicted"/>
<dbReference type="PANTHER" id="PTHR10039:SF14">
    <property type="entry name" value="NACHT DOMAIN-CONTAINING PROTEIN"/>
    <property type="match status" value="1"/>
</dbReference>
<protein>
    <recommendedName>
        <fullName evidence="3">Nephrocystin 3-like N-terminal domain-containing protein</fullName>
    </recommendedName>
</protein>
<dbReference type="InterPro" id="IPR027417">
    <property type="entry name" value="P-loop_NTPase"/>
</dbReference>
<sequence>MNRVKKAYNVLWISGYPGWGKTAIASSLLNSTEFGDVIHAHYFISEDVNDDPRLVWRTITYQLALSSPAYRRILLESGALTTDTKDLDIKNLFKALIKAPLSRLDVPIVVVIDALDEYDYDMHEDFWETVAVWKSLPSSCKLIVASQNDGDDIARELDGTYNIDLESSDESKETMDDIRFLFVDAFEKVEREGWLEDGEIDELIKYAHGSFLWATTVITFVVNGRGGDPRSRFDGILRAFRDNDNDVTLLCAHILMHTHSHLEPDDERENMLLVLAFLTLRKAPLSRRELGELLMCDISIILDNLSPILIIGAPDDVVEFTHLFYKLVIRDLEDSRFPDYVQSFVQHLTPQKQSLRLTHACLRFMKKSLAAQPDEHRKSTGPHCSVNTSRAEEGNPANISNALKYACSYWVDHMDDIWRKPSDYY</sequence>
<name>A0A0H2RJE8_9AGAM</name>
<feature type="region of interest" description="Disordered" evidence="2">
    <location>
        <begin position="372"/>
        <end position="392"/>
    </location>
</feature>
<accession>A0A0H2RJE8</accession>